<sequence length="320" mass="35654">MDNIKEQMHVVYGDGTLGLNGLNYRYIFSYEAGGLESMLIDGKEWVYRTPRPLFWRATTDNDRGNHFSEKSAVWYSADMFSTCQKIKVAVNGHPIELPVAPVNNQYTSDEVSNDVDICFTFVTATSPQTTVDMNYHVEHDGEIKLTAYYHGNDQLPELPVFGIRMVMPTVATSFDYCGLSGETYPDRMAGAQQGQFHVDGLPVTKYLIPQDCGVHMNTESLLVNRQTTLNNADTDDNEFSLKIHQSAQPFAFSCLPYTSEELESATHQEELPVPRRTVLSVMGAIRGVGGIDSWGADVEPPYHISAGEDIEFSIVLNAQS</sequence>
<dbReference type="GO" id="GO:0030246">
    <property type="term" value="F:carbohydrate binding"/>
    <property type="evidence" value="ECO:0007669"/>
    <property type="project" value="InterPro"/>
</dbReference>
<dbReference type="Pfam" id="PF02929">
    <property type="entry name" value="Bgal_small_N"/>
    <property type="match status" value="1"/>
</dbReference>
<evidence type="ECO:0000256" key="2">
    <source>
        <dbReference type="ARBA" id="ARBA00012756"/>
    </source>
</evidence>
<proteinExistence type="predicted"/>
<dbReference type="OrthoDB" id="1934936at2"/>
<dbReference type="PANTHER" id="PTHR46323:SF2">
    <property type="entry name" value="BETA-GALACTOSIDASE"/>
    <property type="match status" value="1"/>
</dbReference>
<dbReference type="PATRIC" id="fig|1423807.3.peg.1192"/>
<dbReference type="InterPro" id="IPR004199">
    <property type="entry name" value="B-gal_small/dom_5"/>
</dbReference>
<reference evidence="6 7" key="1">
    <citation type="journal article" date="2015" name="Genome Announc.">
        <title>Expanding the biotechnology potential of lactobacilli through comparative genomics of 213 strains and associated genera.</title>
        <authorList>
            <person name="Sun Z."/>
            <person name="Harris H.M."/>
            <person name="McCann A."/>
            <person name="Guo C."/>
            <person name="Argimon S."/>
            <person name="Zhang W."/>
            <person name="Yang X."/>
            <person name="Jeffery I.B."/>
            <person name="Cooney J.C."/>
            <person name="Kagawa T.F."/>
            <person name="Liu W."/>
            <person name="Song Y."/>
            <person name="Salvetti E."/>
            <person name="Wrobel A."/>
            <person name="Rasinkangas P."/>
            <person name="Parkhill J."/>
            <person name="Rea M.C."/>
            <person name="O'Sullivan O."/>
            <person name="Ritari J."/>
            <person name="Douillard F.P."/>
            <person name="Paul Ross R."/>
            <person name="Yang R."/>
            <person name="Briner A.E."/>
            <person name="Felis G.E."/>
            <person name="de Vos W.M."/>
            <person name="Barrangou R."/>
            <person name="Klaenhammer T.R."/>
            <person name="Caufield P.W."/>
            <person name="Cui Y."/>
            <person name="Zhang H."/>
            <person name="O'Toole P.W."/>
        </authorList>
    </citation>
    <scope>NUCLEOTIDE SEQUENCE [LARGE SCALE GENOMIC DNA]</scope>
    <source>
        <strain evidence="6 7">DSM 5007</strain>
    </source>
</reference>
<dbReference type="GO" id="GO:0009341">
    <property type="term" value="C:beta-galactosidase complex"/>
    <property type="evidence" value="ECO:0007669"/>
    <property type="project" value="InterPro"/>
</dbReference>
<evidence type="ECO:0000256" key="1">
    <source>
        <dbReference type="ARBA" id="ARBA00001412"/>
    </source>
</evidence>
<dbReference type="EMBL" id="AZGF01000027">
    <property type="protein sequence ID" value="KRM10569.1"/>
    <property type="molecule type" value="Genomic_DNA"/>
</dbReference>
<dbReference type="STRING" id="1423807.FD16_GL001171"/>
<dbReference type="InterPro" id="IPR014718">
    <property type="entry name" value="GH-type_carb-bd"/>
</dbReference>
<keyword evidence="7" id="KW-1185">Reference proteome</keyword>
<dbReference type="RefSeq" id="WP_010623127.1">
    <property type="nucleotide sequence ID" value="NZ_AZGF01000027.1"/>
</dbReference>
<dbReference type="GO" id="GO:0005990">
    <property type="term" value="P:lactose catabolic process"/>
    <property type="evidence" value="ECO:0007669"/>
    <property type="project" value="TreeGrafter"/>
</dbReference>
<dbReference type="Proteomes" id="UP000051820">
    <property type="component" value="Unassembled WGS sequence"/>
</dbReference>
<dbReference type="Gene3D" id="2.70.98.10">
    <property type="match status" value="1"/>
</dbReference>
<comment type="caution">
    <text evidence="6">The sequence shown here is derived from an EMBL/GenBank/DDBJ whole genome shotgun (WGS) entry which is preliminary data.</text>
</comment>
<evidence type="ECO:0000256" key="4">
    <source>
        <dbReference type="ARBA" id="ARBA00023295"/>
    </source>
</evidence>
<organism evidence="6 7">
    <name type="scientific">Paucilactobacillus suebicus DSM 5007 = KCTC 3549</name>
    <dbReference type="NCBI Taxonomy" id="1423807"/>
    <lineage>
        <taxon>Bacteria</taxon>
        <taxon>Bacillati</taxon>
        <taxon>Bacillota</taxon>
        <taxon>Bacilli</taxon>
        <taxon>Lactobacillales</taxon>
        <taxon>Lactobacillaceae</taxon>
        <taxon>Paucilactobacillus</taxon>
    </lineage>
</organism>
<dbReference type="PANTHER" id="PTHR46323">
    <property type="entry name" value="BETA-GALACTOSIDASE"/>
    <property type="match status" value="1"/>
</dbReference>
<feature type="domain" description="Beta galactosidase small chain/" evidence="5">
    <location>
        <begin position="18"/>
        <end position="317"/>
    </location>
</feature>
<evidence type="ECO:0000313" key="6">
    <source>
        <dbReference type="EMBL" id="KRM10569.1"/>
    </source>
</evidence>
<dbReference type="InterPro" id="IPR011013">
    <property type="entry name" value="Gal_mutarotase_sf_dom"/>
</dbReference>
<dbReference type="InterPro" id="IPR050347">
    <property type="entry name" value="Bact_Beta-galactosidase"/>
</dbReference>
<dbReference type="GO" id="GO:0004565">
    <property type="term" value="F:beta-galactosidase activity"/>
    <property type="evidence" value="ECO:0007669"/>
    <property type="project" value="UniProtKB-EC"/>
</dbReference>
<dbReference type="SUPFAM" id="SSF74650">
    <property type="entry name" value="Galactose mutarotase-like"/>
    <property type="match status" value="1"/>
</dbReference>
<gene>
    <name evidence="6" type="ORF">FD16_GL001171</name>
</gene>
<evidence type="ECO:0000259" key="5">
    <source>
        <dbReference type="SMART" id="SM01038"/>
    </source>
</evidence>
<dbReference type="EC" id="3.2.1.23" evidence="2"/>
<comment type="catalytic activity">
    <reaction evidence="1">
        <text>Hydrolysis of terminal non-reducing beta-D-galactose residues in beta-D-galactosides.</text>
        <dbReference type="EC" id="3.2.1.23"/>
    </reaction>
</comment>
<evidence type="ECO:0000256" key="3">
    <source>
        <dbReference type="ARBA" id="ARBA00022801"/>
    </source>
</evidence>
<evidence type="ECO:0000313" key="7">
    <source>
        <dbReference type="Proteomes" id="UP000051820"/>
    </source>
</evidence>
<accession>A0A0R1W4N3</accession>
<dbReference type="SMART" id="SM01038">
    <property type="entry name" value="Bgal_small_N"/>
    <property type="match status" value="1"/>
</dbReference>
<dbReference type="eggNOG" id="COG3250">
    <property type="taxonomic scope" value="Bacteria"/>
</dbReference>
<protein>
    <recommendedName>
        <fullName evidence="2">beta-galactosidase</fullName>
        <ecNumber evidence="2">3.2.1.23</ecNumber>
    </recommendedName>
</protein>
<keyword evidence="4" id="KW-0326">Glycosidase</keyword>
<keyword evidence="3" id="KW-0378">Hydrolase</keyword>
<name>A0A0R1W4N3_9LACO</name>
<dbReference type="AlphaFoldDB" id="A0A0R1W4N3"/>